<organism evidence="1 2">
    <name type="scientific">Neisseria flavescens NRL30031/H210</name>
    <dbReference type="NCBI Taxonomy" id="546264"/>
    <lineage>
        <taxon>Bacteria</taxon>
        <taxon>Pseudomonadati</taxon>
        <taxon>Pseudomonadota</taxon>
        <taxon>Betaproteobacteria</taxon>
        <taxon>Neisseriales</taxon>
        <taxon>Neisseriaceae</taxon>
        <taxon>Neisseria</taxon>
    </lineage>
</organism>
<dbReference type="EMBL" id="ACEN01000102">
    <property type="protein sequence ID" value="EEG32625.1"/>
    <property type="molecule type" value="Genomic_DNA"/>
</dbReference>
<keyword evidence="2" id="KW-1185">Reference proteome</keyword>
<sequence>MCTHVLFLNCDWKNGFRRPYTTNRFFNLTFVCRPSVNVLRAKAALF</sequence>
<dbReference type="AlphaFoldDB" id="C0EQT2"/>
<gene>
    <name evidence="1" type="ORF">NEIFLAOT_02327</name>
</gene>
<evidence type="ECO:0000313" key="1">
    <source>
        <dbReference type="EMBL" id="EEG32625.1"/>
    </source>
</evidence>
<reference evidence="1 2" key="1">
    <citation type="submission" date="2009-01" db="EMBL/GenBank/DDBJ databases">
        <authorList>
            <person name="Fulton L."/>
            <person name="Clifton S."/>
            <person name="Chinwalla A.T."/>
            <person name="Mitreva M."/>
            <person name="Sodergren E."/>
            <person name="Weinstock G."/>
            <person name="Clifton S."/>
            <person name="Dooling D.J."/>
            <person name="Fulton B."/>
            <person name="Minx P."/>
            <person name="Pepin K.H."/>
            <person name="Johnson M."/>
            <person name="Bhonagiri V."/>
            <person name="Nash W.E."/>
            <person name="Mardis E.R."/>
            <person name="Wilson R.K."/>
        </authorList>
    </citation>
    <scope>NUCLEOTIDE SEQUENCE [LARGE SCALE GENOMIC DNA]</scope>
    <source>
        <strain evidence="1 2">NRL30031/H210</strain>
    </source>
</reference>
<name>C0EQT2_NEIFL</name>
<accession>C0EQT2</accession>
<comment type="caution">
    <text evidence="1">The sequence shown here is derived from an EMBL/GenBank/DDBJ whole genome shotgun (WGS) entry which is preliminary data.</text>
</comment>
<protein>
    <submittedName>
        <fullName evidence="1">Uncharacterized protein</fullName>
    </submittedName>
</protein>
<proteinExistence type="predicted"/>
<dbReference type="Proteomes" id="UP000004457">
    <property type="component" value="Unassembled WGS sequence"/>
</dbReference>
<evidence type="ECO:0000313" key="2">
    <source>
        <dbReference type="Proteomes" id="UP000004457"/>
    </source>
</evidence>